<keyword evidence="5" id="KW-0539">Nucleus</keyword>
<protein>
    <recommendedName>
        <fullName evidence="7">Zn(2)-C6 fungal-type domain-containing protein</fullName>
    </recommendedName>
</protein>
<evidence type="ECO:0000256" key="5">
    <source>
        <dbReference type="ARBA" id="ARBA00023242"/>
    </source>
</evidence>
<feature type="region of interest" description="Disordered" evidence="6">
    <location>
        <begin position="99"/>
        <end position="131"/>
    </location>
</feature>
<keyword evidence="9" id="KW-1185">Reference proteome</keyword>
<dbReference type="STRING" id="1036611.A0A1L9PUD1"/>
<evidence type="ECO:0000256" key="1">
    <source>
        <dbReference type="ARBA" id="ARBA00022723"/>
    </source>
</evidence>
<dbReference type="GO" id="GO:0008270">
    <property type="term" value="F:zinc ion binding"/>
    <property type="evidence" value="ECO:0007669"/>
    <property type="project" value="InterPro"/>
</dbReference>
<accession>A0A1L9PUD1</accession>
<dbReference type="GO" id="GO:0000981">
    <property type="term" value="F:DNA-binding transcription factor activity, RNA polymerase II-specific"/>
    <property type="evidence" value="ECO:0007669"/>
    <property type="project" value="InterPro"/>
</dbReference>
<dbReference type="GO" id="GO:0001080">
    <property type="term" value="P:nitrogen catabolite activation of transcription from RNA polymerase II promoter"/>
    <property type="evidence" value="ECO:0007669"/>
    <property type="project" value="TreeGrafter"/>
</dbReference>
<dbReference type="Gene3D" id="4.10.240.10">
    <property type="entry name" value="Zn(2)-C6 fungal-type DNA-binding domain"/>
    <property type="match status" value="1"/>
</dbReference>
<evidence type="ECO:0000313" key="8">
    <source>
        <dbReference type="EMBL" id="OJJ05147.1"/>
    </source>
</evidence>
<dbReference type="GeneID" id="63728621"/>
<evidence type="ECO:0000256" key="4">
    <source>
        <dbReference type="ARBA" id="ARBA00023163"/>
    </source>
</evidence>
<dbReference type="GO" id="GO:0003677">
    <property type="term" value="F:DNA binding"/>
    <property type="evidence" value="ECO:0007669"/>
    <property type="project" value="UniProtKB-KW"/>
</dbReference>
<dbReference type="GO" id="GO:0006351">
    <property type="term" value="P:DNA-templated transcription"/>
    <property type="evidence" value="ECO:0007669"/>
    <property type="project" value="InterPro"/>
</dbReference>
<dbReference type="EMBL" id="KV878132">
    <property type="protein sequence ID" value="OJJ05147.1"/>
    <property type="molecule type" value="Genomic_DNA"/>
</dbReference>
<dbReference type="InterPro" id="IPR007219">
    <property type="entry name" value="XnlR_reg_dom"/>
</dbReference>
<dbReference type="OrthoDB" id="3034343at2759"/>
<gene>
    <name evidence="8" type="ORF">ASPVEDRAFT_44676</name>
</gene>
<evidence type="ECO:0000256" key="2">
    <source>
        <dbReference type="ARBA" id="ARBA00023015"/>
    </source>
</evidence>
<dbReference type="InterPro" id="IPR050797">
    <property type="entry name" value="Carb_Metab_Trans_Reg"/>
</dbReference>
<name>A0A1L9PUD1_ASPVE</name>
<keyword evidence="2" id="KW-0805">Transcription regulation</keyword>
<evidence type="ECO:0000313" key="9">
    <source>
        <dbReference type="Proteomes" id="UP000184073"/>
    </source>
</evidence>
<dbReference type="AlphaFoldDB" id="A0A1L9PUD1"/>
<dbReference type="InterPro" id="IPR001138">
    <property type="entry name" value="Zn2Cys6_DnaBD"/>
</dbReference>
<dbReference type="RefSeq" id="XP_040670909.1">
    <property type="nucleotide sequence ID" value="XM_040813110.1"/>
</dbReference>
<dbReference type="PROSITE" id="PS50048">
    <property type="entry name" value="ZN2_CY6_FUNGAL_2"/>
    <property type="match status" value="1"/>
</dbReference>
<dbReference type="VEuPathDB" id="FungiDB:ASPVEDRAFT_44676"/>
<dbReference type="GO" id="GO:0005634">
    <property type="term" value="C:nucleus"/>
    <property type="evidence" value="ECO:0007669"/>
    <property type="project" value="TreeGrafter"/>
</dbReference>
<keyword evidence="1" id="KW-0479">Metal-binding</keyword>
<dbReference type="Proteomes" id="UP000184073">
    <property type="component" value="Unassembled WGS sequence"/>
</dbReference>
<dbReference type="CDD" id="cd12148">
    <property type="entry name" value="fungal_TF_MHR"/>
    <property type="match status" value="1"/>
</dbReference>
<dbReference type="CDD" id="cd00067">
    <property type="entry name" value="GAL4"/>
    <property type="match status" value="1"/>
</dbReference>
<proteinExistence type="predicted"/>
<feature type="domain" description="Zn(2)-C6 fungal-type" evidence="7">
    <location>
        <begin position="31"/>
        <end position="62"/>
    </location>
</feature>
<keyword evidence="3" id="KW-0238">DNA-binding</keyword>
<dbReference type="SMART" id="SM00906">
    <property type="entry name" value="Fungal_trans"/>
    <property type="match status" value="1"/>
</dbReference>
<evidence type="ECO:0000256" key="3">
    <source>
        <dbReference type="ARBA" id="ARBA00023125"/>
    </source>
</evidence>
<feature type="region of interest" description="Disordered" evidence="6">
    <location>
        <begin position="61"/>
        <end position="85"/>
    </location>
</feature>
<dbReference type="PANTHER" id="PTHR31668">
    <property type="entry name" value="GLUCOSE TRANSPORT TRANSCRIPTION REGULATOR RGT1-RELATED-RELATED"/>
    <property type="match status" value="1"/>
</dbReference>
<dbReference type="PROSITE" id="PS00463">
    <property type="entry name" value="ZN2_CY6_FUNGAL_1"/>
    <property type="match status" value="1"/>
</dbReference>
<dbReference type="SUPFAM" id="SSF57701">
    <property type="entry name" value="Zn2/Cys6 DNA-binding domain"/>
    <property type="match status" value="1"/>
</dbReference>
<organism evidence="8 9">
    <name type="scientific">Aspergillus versicolor CBS 583.65</name>
    <dbReference type="NCBI Taxonomy" id="1036611"/>
    <lineage>
        <taxon>Eukaryota</taxon>
        <taxon>Fungi</taxon>
        <taxon>Dikarya</taxon>
        <taxon>Ascomycota</taxon>
        <taxon>Pezizomycotina</taxon>
        <taxon>Eurotiomycetes</taxon>
        <taxon>Eurotiomycetidae</taxon>
        <taxon>Eurotiales</taxon>
        <taxon>Aspergillaceae</taxon>
        <taxon>Aspergillus</taxon>
        <taxon>Aspergillus subgen. Nidulantes</taxon>
    </lineage>
</organism>
<feature type="compositionally biased region" description="Polar residues" evidence="6">
    <location>
        <begin position="61"/>
        <end position="70"/>
    </location>
</feature>
<dbReference type="Pfam" id="PF04082">
    <property type="entry name" value="Fungal_trans"/>
    <property type="match status" value="1"/>
</dbReference>
<evidence type="ECO:0000259" key="7">
    <source>
        <dbReference type="PROSITE" id="PS50048"/>
    </source>
</evidence>
<sequence>MDRSIPQKRRRFKIKTKFGASRQWRSRKNPPCDTCRRRKTACIIETAPPCRFCRSKGQACRSTADSSTVPPRQRSRETGTTENRAIDTSFTRIPALTSPQRLPTDITSPGSRTEAASQTSPATYISDNAPTVDTLEDNENRTAHSVGLAGEQDTDLLASFRSVITNERDGISADVIQASAGDLDSAFPVHFNLLMDEFQPADDLAKQTLSNEIESMVSPHGAGLVRLFFKHVHPVYCVVSKGRFLKAYSEDRMKIPASLRGAVYGLGSMFWKHDPDVAGSLQFDLHNLFEAAQSCLQRELHAPNLWGIQACLLLLYERPADNATIETPRTWIFTSRLVACAQMVGLHRDSSAWHLIPGEKKLRKKLWWATYISDIWSSVCHGNPPLVYPGSFTTTPPLMEDLAFDEEVSVDFGDLVDSPSRSIDISTTARFLEMVKLSRILHELIDSYYLDSSYQQSIAQPQLREANLLGIKRDLEAWSSMVPNCVTMAYNADTATSFRNNGPLNLAYFAVQALLFRALMSPARMYAKSDPNSSLCRYFDSAINEFRSFTLFMDRITSACLHAFWGGHARSQMTLCGNFLIYLFLLAPSPEQVHAAFELLGSFHGSLQRLREWADDDASLALLRPVALRIDSFFLHAARIMRNGMAPQVPSE</sequence>
<reference evidence="9" key="1">
    <citation type="journal article" date="2017" name="Genome Biol.">
        <title>Comparative genomics reveals high biological diversity and specific adaptations in the industrially and medically important fungal genus Aspergillus.</title>
        <authorList>
            <person name="de Vries R.P."/>
            <person name="Riley R."/>
            <person name="Wiebenga A."/>
            <person name="Aguilar-Osorio G."/>
            <person name="Amillis S."/>
            <person name="Uchima C.A."/>
            <person name="Anderluh G."/>
            <person name="Asadollahi M."/>
            <person name="Askin M."/>
            <person name="Barry K."/>
            <person name="Battaglia E."/>
            <person name="Bayram O."/>
            <person name="Benocci T."/>
            <person name="Braus-Stromeyer S.A."/>
            <person name="Caldana C."/>
            <person name="Canovas D."/>
            <person name="Cerqueira G.C."/>
            <person name="Chen F."/>
            <person name="Chen W."/>
            <person name="Choi C."/>
            <person name="Clum A."/>
            <person name="Dos Santos R.A."/>
            <person name="Damasio A.R."/>
            <person name="Diallinas G."/>
            <person name="Emri T."/>
            <person name="Fekete E."/>
            <person name="Flipphi M."/>
            <person name="Freyberg S."/>
            <person name="Gallo A."/>
            <person name="Gournas C."/>
            <person name="Habgood R."/>
            <person name="Hainaut M."/>
            <person name="Harispe M.L."/>
            <person name="Henrissat B."/>
            <person name="Hilden K.S."/>
            <person name="Hope R."/>
            <person name="Hossain A."/>
            <person name="Karabika E."/>
            <person name="Karaffa L."/>
            <person name="Karanyi Z."/>
            <person name="Krasevec N."/>
            <person name="Kuo A."/>
            <person name="Kusch H."/>
            <person name="LaButti K."/>
            <person name="Lagendijk E.L."/>
            <person name="Lapidus A."/>
            <person name="Levasseur A."/>
            <person name="Lindquist E."/>
            <person name="Lipzen A."/>
            <person name="Logrieco A.F."/>
            <person name="MacCabe A."/>
            <person name="Maekelae M.R."/>
            <person name="Malavazi I."/>
            <person name="Melin P."/>
            <person name="Meyer V."/>
            <person name="Mielnichuk N."/>
            <person name="Miskei M."/>
            <person name="Molnar A.P."/>
            <person name="Mule G."/>
            <person name="Ngan C.Y."/>
            <person name="Orejas M."/>
            <person name="Orosz E."/>
            <person name="Ouedraogo J.P."/>
            <person name="Overkamp K.M."/>
            <person name="Park H.-S."/>
            <person name="Perrone G."/>
            <person name="Piumi F."/>
            <person name="Punt P.J."/>
            <person name="Ram A.F."/>
            <person name="Ramon A."/>
            <person name="Rauscher S."/>
            <person name="Record E."/>
            <person name="Riano-Pachon D.M."/>
            <person name="Robert V."/>
            <person name="Roehrig J."/>
            <person name="Ruller R."/>
            <person name="Salamov A."/>
            <person name="Salih N.S."/>
            <person name="Samson R.A."/>
            <person name="Sandor E."/>
            <person name="Sanguinetti M."/>
            <person name="Schuetze T."/>
            <person name="Sepcic K."/>
            <person name="Shelest E."/>
            <person name="Sherlock G."/>
            <person name="Sophianopoulou V."/>
            <person name="Squina F.M."/>
            <person name="Sun H."/>
            <person name="Susca A."/>
            <person name="Todd R.B."/>
            <person name="Tsang A."/>
            <person name="Unkles S.E."/>
            <person name="van de Wiele N."/>
            <person name="van Rossen-Uffink D."/>
            <person name="Oliveira J.V."/>
            <person name="Vesth T.C."/>
            <person name="Visser J."/>
            <person name="Yu J.-H."/>
            <person name="Zhou M."/>
            <person name="Andersen M.R."/>
            <person name="Archer D.B."/>
            <person name="Baker S.E."/>
            <person name="Benoit I."/>
            <person name="Brakhage A.A."/>
            <person name="Braus G.H."/>
            <person name="Fischer R."/>
            <person name="Frisvad J.C."/>
            <person name="Goldman G.H."/>
            <person name="Houbraken J."/>
            <person name="Oakley B."/>
            <person name="Pocsi I."/>
            <person name="Scazzocchio C."/>
            <person name="Seiboth B."/>
            <person name="vanKuyk P.A."/>
            <person name="Wortman J."/>
            <person name="Dyer P.S."/>
            <person name="Grigoriev I.V."/>
        </authorList>
    </citation>
    <scope>NUCLEOTIDE SEQUENCE [LARGE SCALE GENOMIC DNA]</scope>
    <source>
        <strain evidence="9">CBS 583.65</strain>
    </source>
</reference>
<dbReference type="InterPro" id="IPR036864">
    <property type="entry name" value="Zn2-C6_fun-type_DNA-bd_sf"/>
</dbReference>
<keyword evidence="4" id="KW-0804">Transcription</keyword>
<dbReference type="PANTHER" id="PTHR31668:SF23">
    <property type="entry name" value="ZN(II)2CYS6 TRANSCRIPTION FACTOR (EUROFUNG)"/>
    <property type="match status" value="1"/>
</dbReference>
<evidence type="ECO:0000256" key="6">
    <source>
        <dbReference type="SAM" id="MobiDB-lite"/>
    </source>
</evidence>